<organism evidence="1 2">
    <name type="scientific">Koleobacter methoxysyntrophicus</name>
    <dbReference type="NCBI Taxonomy" id="2751313"/>
    <lineage>
        <taxon>Bacteria</taxon>
        <taxon>Bacillati</taxon>
        <taxon>Bacillota</taxon>
        <taxon>Clostridia</taxon>
        <taxon>Koleobacterales</taxon>
        <taxon>Koleobacteraceae</taxon>
        <taxon>Koleobacter</taxon>
    </lineage>
</organism>
<dbReference type="KEGG" id="kme:H0A61_00908"/>
<keyword evidence="2" id="KW-1185">Reference proteome</keyword>
<accession>A0A8A0RJG1</accession>
<dbReference type="Proteomes" id="UP000662904">
    <property type="component" value="Chromosome"/>
</dbReference>
<protein>
    <recommendedName>
        <fullName evidence="3">DUF2508 domain-containing protein</fullName>
    </recommendedName>
</protein>
<dbReference type="RefSeq" id="WP_206708789.1">
    <property type="nucleotide sequence ID" value="NZ_CP059066.1"/>
</dbReference>
<proteinExistence type="predicted"/>
<dbReference type="Pfam" id="PF10704">
    <property type="entry name" value="DUF2508"/>
    <property type="match status" value="1"/>
</dbReference>
<sequence>MPNIDMRTSLSGIYNYLSALTSRIILNEEDIVKGPIHDNLLDAVEEARAEWISAQKYFESVTDPDLVDHAIYLVEAAQRKYMYLLKRARQEGIKLEFSEEI</sequence>
<reference evidence="1" key="1">
    <citation type="submission" date="2020-07" db="EMBL/GenBank/DDBJ databases">
        <title>Koleobacter methoxysyntrophicus gen. nov., sp. nov., a novel anaerobic bacterium isolated from deep subsurface oil field and proposal of Koleobacterales ord. nov. in the phylum Firmicutes.</title>
        <authorList>
            <person name="Sakamoto S."/>
            <person name="Tamaki H."/>
        </authorList>
    </citation>
    <scope>NUCLEOTIDE SEQUENCE</scope>
    <source>
        <strain evidence="1">NRmbB1</strain>
    </source>
</reference>
<dbReference type="InterPro" id="IPR019644">
    <property type="entry name" value="DUF2508"/>
</dbReference>
<dbReference type="AlphaFoldDB" id="A0A8A0RJG1"/>
<gene>
    <name evidence="1" type="ORF">H0A61_00908</name>
</gene>
<evidence type="ECO:0000313" key="2">
    <source>
        <dbReference type="Proteomes" id="UP000662904"/>
    </source>
</evidence>
<evidence type="ECO:0000313" key="1">
    <source>
        <dbReference type="EMBL" id="QSQ08581.1"/>
    </source>
</evidence>
<dbReference type="EMBL" id="CP059066">
    <property type="protein sequence ID" value="QSQ08581.1"/>
    <property type="molecule type" value="Genomic_DNA"/>
</dbReference>
<evidence type="ECO:0008006" key="3">
    <source>
        <dbReference type="Google" id="ProtNLM"/>
    </source>
</evidence>
<name>A0A8A0RJG1_9FIRM</name>